<feature type="non-terminal residue" evidence="1">
    <location>
        <position position="1"/>
    </location>
</feature>
<reference evidence="1" key="2">
    <citation type="journal article" date="2020" name="Nat. Commun.">
        <title>Large-scale genome sequencing of mycorrhizal fungi provides insights into the early evolution of symbiotic traits.</title>
        <authorList>
            <person name="Miyauchi S."/>
            <person name="Kiss E."/>
            <person name="Kuo A."/>
            <person name="Drula E."/>
            <person name="Kohler A."/>
            <person name="Sanchez-Garcia M."/>
            <person name="Morin E."/>
            <person name="Andreopoulos B."/>
            <person name="Barry K.W."/>
            <person name="Bonito G."/>
            <person name="Buee M."/>
            <person name="Carver A."/>
            <person name="Chen C."/>
            <person name="Cichocki N."/>
            <person name="Clum A."/>
            <person name="Culley D."/>
            <person name="Crous P.W."/>
            <person name="Fauchery L."/>
            <person name="Girlanda M."/>
            <person name="Hayes R.D."/>
            <person name="Keri Z."/>
            <person name="LaButti K."/>
            <person name="Lipzen A."/>
            <person name="Lombard V."/>
            <person name="Magnuson J."/>
            <person name="Maillard F."/>
            <person name="Murat C."/>
            <person name="Nolan M."/>
            <person name="Ohm R.A."/>
            <person name="Pangilinan J."/>
            <person name="Pereira M.F."/>
            <person name="Perotto S."/>
            <person name="Peter M."/>
            <person name="Pfister S."/>
            <person name="Riley R."/>
            <person name="Sitrit Y."/>
            <person name="Stielow J.B."/>
            <person name="Szollosi G."/>
            <person name="Zifcakova L."/>
            <person name="Stursova M."/>
            <person name="Spatafora J.W."/>
            <person name="Tedersoo L."/>
            <person name="Vaario L.M."/>
            <person name="Yamada A."/>
            <person name="Yan M."/>
            <person name="Wang P."/>
            <person name="Xu J."/>
            <person name="Bruns T."/>
            <person name="Baldrian P."/>
            <person name="Vilgalys R."/>
            <person name="Dunand C."/>
            <person name="Henrissat B."/>
            <person name="Grigoriev I.V."/>
            <person name="Hibbett D."/>
            <person name="Nagy L.G."/>
            <person name="Martin F.M."/>
        </authorList>
    </citation>
    <scope>NUCLEOTIDE SEQUENCE</scope>
    <source>
        <strain evidence="1">BED1</strain>
    </source>
</reference>
<evidence type="ECO:0000313" key="1">
    <source>
        <dbReference type="EMBL" id="KAF8438505.1"/>
    </source>
</evidence>
<protein>
    <submittedName>
        <fullName evidence="1">Uncharacterized protein</fullName>
    </submittedName>
</protein>
<dbReference type="Proteomes" id="UP001194468">
    <property type="component" value="Unassembled WGS sequence"/>
</dbReference>
<proteinExistence type="predicted"/>
<accession>A0AAD4BS24</accession>
<keyword evidence="2" id="KW-1185">Reference proteome</keyword>
<organism evidence="1 2">
    <name type="scientific">Boletus edulis BED1</name>
    <dbReference type="NCBI Taxonomy" id="1328754"/>
    <lineage>
        <taxon>Eukaryota</taxon>
        <taxon>Fungi</taxon>
        <taxon>Dikarya</taxon>
        <taxon>Basidiomycota</taxon>
        <taxon>Agaricomycotina</taxon>
        <taxon>Agaricomycetes</taxon>
        <taxon>Agaricomycetidae</taxon>
        <taxon>Boletales</taxon>
        <taxon>Boletineae</taxon>
        <taxon>Boletaceae</taxon>
        <taxon>Boletoideae</taxon>
        <taxon>Boletus</taxon>
    </lineage>
</organism>
<evidence type="ECO:0000313" key="2">
    <source>
        <dbReference type="Proteomes" id="UP001194468"/>
    </source>
</evidence>
<comment type="caution">
    <text evidence="1">The sequence shown here is derived from an EMBL/GenBank/DDBJ whole genome shotgun (WGS) entry which is preliminary data.</text>
</comment>
<gene>
    <name evidence="1" type="ORF">L210DRAFT_926266</name>
</gene>
<reference evidence="1" key="1">
    <citation type="submission" date="2019-10" db="EMBL/GenBank/DDBJ databases">
        <authorList>
            <consortium name="DOE Joint Genome Institute"/>
            <person name="Kuo A."/>
            <person name="Miyauchi S."/>
            <person name="Kiss E."/>
            <person name="Drula E."/>
            <person name="Kohler A."/>
            <person name="Sanchez-Garcia M."/>
            <person name="Andreopoulos B."/>
            <person name="Barry K.W."/>
            <person name="Bonito G."/>
            <person name="Buee M."/>
            <person name="Carver A."/>
            <person name="Chen C."/>
            <person name="Cichocki N."/>
            <person name="Clum A."/>
            <person name="Culley D."/>
            <person name="Crous P.W."/>
            <person name="Fauchery L."/>
            <person name="Girlanda M."/>
            <person name="Hayes R."/>
            <person name="Keri Z."/>
            <person name="LaButti K."/>
            <person name="Lipzen A."/>
            <person name="Lombard V."/>
            <person name="Magnuson J."/>
            <person name="Maillard F."/>
            <person name="Morin E."/>
            <person name="Murat C."/>
            <person name="Nolan M."/>
            <person name="Ohm R."/>
            <person name="Pangilinan J."/>
            <person name="Pereira M."/>
            <person name="Perotto S."/>
            <person name="Peter M."/>
            <person name="Riley R."/>
            <person name="Sitrit Y."/>
            <person name="Stielow B."/>
            <person name="Szollosi G."/>
            <person name="Zifcakova L."/>
            <person name="Stursova M."/>
            <person name="Spatafora J.W."/>
            <person name="Tedersoo L."/>
            <person name="Vaario L.-M."/>
            <person name="Yamada A."/>
            <person name="Yan M."/>
            <person name="Wang P."/>
            <person name="Xu J."/>
            <person name="Bruns T."/>
            <person name="Baldrian P."/>
            <person name="Vilgalys R."/>
            <person name="Henrissat B."/>
            <person name="Grigoriev I.V."/>
            <person name="Hibbett D."/>
            <person name="Nagy L.G."/>
            <person name="Martin F.M."/>
        </authorList>
    </citation>
    <scope>NUCLEOTIDE SEQUENCE</scope>
    <source>
        <strain evidence="1">BED1</strain>
    </source>
</reference>
<sequence length="54" mass="6131">LQKCISVLSRDVLWDDDEPCSLEISVRIYSPATPGYVNVHIRYHWDEFGVPGGP</sequence>
<name>A0AAD4BS24_BOLED</name>
<dbReference type="EMBL" id="WHUW01000016">
    <property type="protein sequence ID" value="KAF8438505.1"/>
    <property type="molecule type" value="Genomic_DNA"/>
</dbReference>
<dbReference type="AlphaFoldDB" id="A0AAD4BS24"/>